<keyword evidence="1" id="KW-0472">Membrane</keyword>
<reference evidence="2" key="1">
    <citation type="journal article" date="2014" name="Genome Announc.">
        <title>Draft Genome Sequences of Three Alkaliphilic Bacillus Strains, Bacillus wakoensis JCM 9140T, Bacillus akibai JCM 9157T, and Bacillus hemicellulosilyticus JCM 9152T.</title>
        <authorList>
            <person name="Yuki M."/>
            <person name="Oshima K."/>
            <person name="Suda W."/>
            <person name="Oshida Y."/>
            <person name="Kitamura K."/>
            <person name="Iida T."/>
            <person name="Hattori M."/>
            <person name="Ohkuma M."/>
        </authorList>
    </citation>
    <scope>NUCLEOTIDE SEQUENCE [LARGE SCALE GENOMIC DNA]</scope>
    <source>
        <strain evidence="2">JCM 9152</strain>
    </source>
</reference>
<feature type="transmembrane region" description="Helical" evidence="1">
    <location>
        <begin position="16"/>
        <end position="38"/>
    </location>
</feature>
<organism evidence="2 3">
    <name type="scientific">Halalkalibacter hemicellulosilyticusJCM 9152</name>
    <dbReference type="NCBI Taxonomy" id="1236971"/>
    <lineage>
        <taxon>Bacteria</taxon>
        <taxon>Bacillati</taxon>
        <taxon>Bacillota</taxon>
        <taxon>Bacilli</taxon>
        <taxon>Bacillales</taxon>
        <taxon>Bacillaceae</taxon>
        <taxon>Halalkalibacter</taxon>
    </lineage>
</organism>
<keyword evidence="1" id="KW-1133">Transmembrane helix</keyword>
<feature type="transmembrane region" description="Helical" evidence="1">
    <location>
        <begin position="58"/>
        <end position="82"/>
    </location>
</feature>
<keyword evidence="3" id="KW-1185">Reference proteome</keyword>
<sequence>MINLMRLEVRKNKIRTFIIASILISIAMLGFIYLFAYAPHIEPNDPDLMIFAGYRNIVALYGVVCMTAFSILASVMYSRFMIDEYTGKRLILTFSYPINRKKIVIVKLLVVSLFTIVSMVLCNLIVFTIFGVTELIHPLVEETLTLEYLFQALMILLPWLY</sequence>
<gene>
    <name evidence="2" type="ORF">JCM9152_56</name>
</gene>
<accession>W4Q9R9</accession>
<evidence type="ECO:0000313" key="3">
    <source>
        <dbReference type="Proteomes" id="UP000018895"/>
    </source>
</evidence>
<keyword evidence="1" id="KW-0812">Transmembrane</keyword>
<dbReference type="AlphaFoldDB" id="W4Q9R9"/>
<evidence type="ECO:0000313" key="2">
    <source>
        <dbReference type="EMBL" id="GAE28727.1"/>
    </source>
</evidence>
<dbReference type="Proteomes" id="UP000018895">
    <property type="component" value="Unassembled WGS sequence"/>
</dbReference>
<dbReference type="STRING" id="1236971.JCM9152_56"/>
<name>W4Q9R9_9BACI</name>
<dbReference type="Pfam" id="PF12730">
    <property type="entry name" value="ABC2_membrane_4"/>
    <property type="match status" value="1"/>
</dbReference>
<protein>
    <submittedName>
        <fullName evidence="2">Bacitracin transport permease protein BCRB</fullName>
    </submittedName>
</protein>
<proteinExistence type="predicted"/>
<dbReference type="RefSeq" id="WP_201768779.1">
    <property type="nucleotide sequence ID" value="NZ_BAUU01000001.1"/>
</dbReference>
<comment type="caution">
    <text evidence="2">The sequence shown here is derived from an EMBL/GenBank/DDBJ whole genome shotgun (WGS) entry which is preliminary data.</text>
</comment>
<dbReference type="EMBL" id="BAUU01000001">
    <property type="protein sequence ID" value="GAE28727.1"/>
    <property type="molecule type" value="Genomic_DNA"/>
</dbReference>
<evidence type="ECO:0000256" key="1">
    <source>
        <dbReference type="SAM" id="Phobius"/>
    </source>
</evidence>
<feature type="transmembrane region" description="Helical" evidence="1">
    <location>
        <begin position="103"/>
        <end position="132"/>
    </location>
</feature>